<dbReference type="OrthoDB" id="9797417at2"/>
<keyword evidence="2" id="KW-0808">Transferase</keyword>
<reference evidence="3" key="1">
    <citation type="submission" date="2016-10" db="EMBL/GenBank/DDBJ databases">
        <authorList>
            <person name="Varghese N."/>
            <person name="Submissions S."/>
        </authorList>
    </citation>
    <scope>NUCLEOTIDE SEQUENCE [LARGE SCALE GENOMIC DNA]</scope>
    <source>
        <strain evidence="3">DSM 27839</strain>
    </source>
</reference>
<name>A0A1H2U8D0_9RHOB</name>
<dbReference type="STRING" id="985054.SAMN05444358_1011056"/>
<accession>A0A1H2U8D0</accession>
<dbReference type="RefSeq" id="WP_074735012.1">
    <property type="nucleotide sequence ID" value="NZ_FNNP01000001.1"/>
</dbReference>
<dbReference type="Proteomes" id="UP000183400">
    <property type="component" value="Unassembled WGS sequence"/>
</dbReference>
<dbReference type="EMBL" id="FNNP01000001">
    <property type="protein sequence ID" value="SDW52138.1"/>
    <property type="molecule type" value="Genomic_DNA"/>
</dbReference>
<dbReference type="GO" id="GO:0016747">
    <property type="term" value="F:acyltransferase activity, transferring groups other than amino-acyl groups"/>
    <property type="evidence" value="ECO:0007669"/>
    <property type="project" value="InterPro"/>
</dbReference>
<sequence length="143" mass="16403">MTSDGIRRASLDDMTDCARIIWTWAKQTGWMPDELPQEELAGLIREAFPNRDIWVAGDPPDCYMSIDPVEHKVGALYCLRTGQGVGKRLLDKAKEGRDHLWLTTHVPNVDAQRFYRREGFVETGREPPVPPETVPVIRMEWRA</sequence>
<dbReference type="AlphaFoldDB" id="A0A1H2U8D0"/>
<proteinExistence type="predicted"/>
<evidence type="ECO:0000259" key="1">
    <source>
        <dbReference type="PROSITE" id="PS51186"/>
    </source>
</evidence>
<dbReference type="InterPro" id="IPR000182">
    <property type="entry name" value="GNAT_dom"/>
</dbReference>
<evidence type="ECO:0000313" key="3">
    <source>
        <dbReference type="Proteomes" id="UP000183400"/>
    </source>
</evidence>
<keyword evidence="3" id="KW-1185">Reference proteome</keyword>
<dbReference type="SUPFAM" id="SSF55729">
    <property type="entry name" value="Acyl-CoA N-acyltransferases (Nat)"/>
    <property type="match status" value="1"/>
</dbReference>
<evidence type="ECO:0000313" key="2">
    <source>
        <dbReference type="EMBL" id="SDW52138.1"/>
    </source>
</evidence>
<dbReference type="InterPro" id="IPR016181">
    <property type="entry name" value="Acyl_CoA_acyltransferase"/>
</dbReference>
<protein>
    <submittedName>
        <fullName evidence="2">Putative acetyltransferase</fullName>
    </submittedName>
</protein>
<organism evidence="2 3">
    <name type="scientific">Ruegeria halocynthiae</name>
    <dbReference type="NCBI Taxonomy" id="985054"/>
    <lineage>
        <taxon>Bacteria</taxon>
        <taxon>Pseudomonadati</taxon>
        <taxon>Pseudomonadota</taxon>
        <taxon>Alphaproteobacteria</taxon>
        <taxon>Rhodobacterales</taxon>
        <taxon>Roseobacteraceae</taxon>
        <taxon>Ruegeria</taxon>
    </lineage>
</organism>
<gene>
    <name evidence="2" type="ORF">SAMN05444358_1011056</name>
</gene>
<feature type="domain" description="N-acetyltransferase" evidence="1">
    <location>
        <begin position="4"/>
        <end position="143"/>
    </location>
</feature>
<dbReference type="Gene3D" id="3.40.630.30">
    <property type="match status" value="1"/>
</dbReference>
<dbReference type="PROSITE" id="PS51186">
    <property type="entry name" value="GNAT"/>
    <property type="match status" value="1"/>
</dbReference>
<dbReference type="Pfam" id="PF13508">
    <property type="entry name" value="Acetyltransf_7"/>
    <property type="match status" value="1"/>
</dbReference>